<accession>A0AC61SCH1</accession>
<evidence type="ECO:0000313" key="1">
    <source>
        <dbReference type="EMBL" id="TKY92320.1"/>
    </source>
</evidence>
<sequence length="255" mass="27482">MTGITVLKIGGSIITDRSSHIPKALPDQINRIAEEIAGSYDNLILVHGAGSFGHIFAKQFRLTERFDTRGLIKTHCSVKKLNNMMINALSSAGVPGVPVHPFGNCLLENGRINEMFTSHIKVMLDQELVPVLHGDVVMDTVKGIDILSGDQIISYIADKLGADKIGVGSNTEGVLDDLGITIPAITPDTFDKIRMYITGSSNTDVTGGMLGKVQELVELADTVNIESWIFNAATPGNIRKFLEGISIGTHIRTDT</sequence>
<dbReference type="Proteomes" id="UP000315423">
    <property type="component" value="Unassembled WGS sequence"/>
</dbReference>
<name>A0AC61SCH1_9EURY</name>
<gene>
    <name evidence="1" type="ORF">C5S46_01295</name>
</gene>
<keyword evidence="1" id="KW-0808">Transferase</keyword>
<comment type="caution">
    <text evidence="1">The sequence shown here is derived from an EMBL/GenBank/DDBJ whole genome shotgun (WGS) entry which is preliminary data.</text>
</comment>
<dbReference type="EMBL" id="QYBA01000040">
    <property type="protein sequence ID" value="TKY92320.1"/>
    <property type="molecule type" value="Genomic_DNA"/>
</dbReference>
<reference evidence="1" key="1">
    <citation type="submission" date="2018-09" db="EMBL/GenBank/DDBJ databases">
        <title>A genomic encyclopedia of anaerobic methanotrophic archaea.</title>
        <authorList>
            <person name="Skennerton C.T."/>
            <person name="Chadwick G.L."/>
            <person name="Laso-Perez R."/>
            <person name="Leu A.O."/>
            <person name="Speth D.R."/>
            <person name="Yu H."/>
            <person name="Morgan-Lang C."/>
            <person name="Hatzenpichler R."/>
            <person name="Goudeau D."/>
            <person name="Malmstrom R."/>
            <person name="Woyke T."/>
            <person name="Hallam S."/>
            <person name="Tyson G.W."/>
            <person name="Wegener G."/>
            <person name="Boetius A."/>
            <person name="Orphan V.J."/>
        </authorList>
    </citation>
    <scope>NUCLEOTIDE SEQUENCE</scope>
    <source>
        <strain evidence="1">CONS3730D10UFb2</strain>
    </source>
</reference>
<keyword evidence="1" id="KW-0418">Kinase</keyword>
<proteinExistence type="predicted"/>
<organism evidence="1 2">
    <name type="scientific">Candidatus Methanomarinus sp</name>
    <dbReference type="NCBI Taxonomy" id="3386244"/>
    <lineage>
        <taxon>Archaea</taxon>
        <taxon>Methanobacteriati</taxon>
        <taxon>Methanobacteriota</taxon>
        <taxon>Stenosarchaea group</taxon>
        <taxon>Methanomicrobia</taxon>
        <taxon>Methanosarcinales</taxon>
        <taxon>ANME-2 cluster</taxon>
        <taxon>Candidatus Methanocomedenaceae</taxon>
        <taxon>Candidatus Methanomarinus</taxon>
    </lineage>
</organism>
<evidence type="ECO:0000313" key="2">
    <source>
        <dbReference type="Proteomes" id="UP000315423"/>
    </source>
</evidence>
<protein>
    <submittedName>
        <fullName evidence="1">Amino acid kinase</fullName>
    </submittedName>
</protein>